<keyword evidence="2" id="KW-1185">Reference proteome</keyword>
<sequence>MEPIDNVSEREQPPEPPVDRMESIERVIEGLIGVVNQQARNNQPPPIHEPHRDGLMSIKDFQKMKPPLFEGGIDPSKADDWELGMEKIFVVVNPAQCSEVHKVVLATYSLEGEAHRWWVQQRGREPNMTWARFLEVFHEKYYPQTIRDSKVSEFSELKHRNCLSVARYDKKFTDLSRFAPHMVATDAPKAQRFVEGLNDELRPQVKMLRLQTYADVLNVSLMLESELAKVNGKSGGQQVKRTNYLLPVDKRGNNSFKKRNTSVYGRNYESGSGSGGNNSGAPLCPKCGRFHRG</sequence>
<evidence type="ECO:0000313" key="2">
    <source>
        <dbReference type="Proteomes" id="UP000828048"/>
    </source>
</evidence>
<comment type="caution">
    <text evidence="1">The sequence shown here is derived from an EMBL/GenBank/DDBJ whole genome shotgun (WGS) entry which is preliminary data.</text>
</comment>
<gene>
    <name evidence="1" type="ORF">Vadar_029021</name>
</gene>
<accession>A0ACB7YQM1</accession>
<dbReference type="EMBL" id="CM037161">
    <property type="protein sequence ID" value="KAH7855798.1"/>
    <property type="molecule type" value="Genomic_DNA"/>
</dbReference>
<name>A0ACB7YQM1_9ERIC</name>
<organism evidence="1 2">
    <name type="scientific">Vaccinium darrowii</name>
    <dbReference type="NCBI Taxonomy" id="229202"/>
    <lineage>
        <taxon>Eukaryota</taxon>
        <taxon>Viridiplantae</taxon>
        <taxon>Streptophyta</taxon>
        <taxon>Embryophyta</taxon>
        <taxon>Tracheophyta</taxon>
        <taxon>Spermatophyta</taxon>
        <taxon>Magnoliopsida</taxon>
        <taxon>eudicotyledons</taxon>
        <taxon>Gunneridae</taxon>
        <taxon>Pentapetalae</taxon>
        <taxon>asterids</taxon>
        <taxon>Ericales</taxon>
        <taxon>Ericaceae</taxon>
        <taxon>Vaccinioideae</taxon>
        <taxon>Vaccinieae</taxon>
        <taxon>Vaccinium</taxon>
    </lineage>
</organism>
<reference evidence="1 2" key="1">
    <citation type="journal article" date="2021" name="Hortic Res">
        <title>High-quality reference genome and annotation aids understanding of berry development for evergreen blueberry (Vaccinium darrowii).</title>
        <authorList>
            <person name="Yu J."/>
            <person name="Hulse-Kemp A.M."/>
            <person name="Babiker E."/>
            <person name="Staton M."/>
        </authorList>
    </citation>
    <scope>NUCLEOTIDE SEQUENCE [LARGE SCALE GENOMIC DNA]</scope>
    <source>
        <strain evidence="2">cv. NJ 8807/NJ 8810</strain>
        <tissue evidence="1">Young leaf</tissue>
    </source>
</reference>
<dbReference type="Proteomes" id="UP000828048">
    <property type="component" value="Chromosome 11"/>
</dbReference>
<evidence type="ECO:0000313" key="1">
    <source>
        <dbReference type="EMBL" id="KAH7855798.1"/>
    </source>
</evidence>
<protein>
    <submittedName>
        <fullName evidence="1">Uncharacterized protein</fullName>
    </submittedName>
</protein>
<proteinExistence type="predicted"/>